<evidence type="ECO:0000256" key="1">
    <source>
        <dbReference type="SAM" id="Phobius"/>
    </source>
</evidence>
<keyword evidence="3" id="KW-1185">Reference proteome</keyword>
<reference evidence="2" key="1">
    <citation type="submission" date="2022-01" db="UniProtKB">
        <authorList>
            <consortium name="EnsemblMetazoa"/>
        </authorList>
    </citation>
    <scope>IDENTIFICATION</scope>
</reference>
<dbReference type="OMA" id="NEYLCHG"/>
<keyword evidence="1" id="KW-0812">Transmembrane</keyword>
<accession>A0A8I6SP17</accession>
<name>A0A8I6SP17_CIMLE</name>
<dbReference type="OrthoDB" id="6597267at2759"/>
<dbReference type="AlphaFoldDB" id="A0A8I6SP17"/>
<dbReference type="EnsemblMetazoa" id="XM_024229829.1">
    <property type="protein sequence ID" value="XP_024085597.1"/>
    <property type="gene ID" value="LOC112128056"/>
</dbReference>
<dbReference type="KEGG" id="clec:112128056"/>
<sequence>MMIPIADYVIRRKKQPPISSYVKCTEVKMLSTIVKSIQKEFSVLLVLILTSKSNHAVKVSDFLNFEYLPSTIFLEEAAVDAASDDVPLLNLTTDGDVKDAFMTMQYHRSMMNEYLCRSYVADEILTGISEKNIGRLGVPAKKHMNHKNHRTQDTLLNDQGSSSYKNWLSRSTLLGDIYRHYDQMGDSDETGQGSEEMETGEVTGYAVQNFGNTKTIPSSPYGPPIFGPDFGGGDGHGGGEIHFSGGSGHGTPEYGGGQSHGHGAVGGDEHYYYTEEHSGKGLALKDLFDLALTALAFLAFGLFVMNLIMNCMIGNQGTTVVMQTSAGTGEASTATGTRVRSSRSILDDGYLNEMAYRVLNSIDNLTQLNEARTTDSRACLQYSLCQNNKYSRTLNGKHKMWLPIWSFGLSWLSGKLGEDKLSNLQASILGLGNANCAKMYASCPRRKTP</sequence>
<dbReference type="Proteomes" id="UP000494040">
    <property type="component" value="Unassembled WGS sequence"/>
</dbReference>
<evidence type="ECO:0000313" key="2">
    <source>
        <dbReference type="EnsemblMetazoa" id="XP_024085597.1"/>
    </source>
</evidence>
<feature type="transmembrane region" description="Helical" evidence="1">
    <location>
        <begin position="287"/>
        <end position="309"/>
    </location>
</feature>
<keyword evidence="1" id="KW-0472">Membrane</keyword>
<organism evidence="2 3">
    <name type="scientific">Cimex lectularius</name>
    <name type="common">Bed bug</name>
    <name type="synonym">Acanthia lectularia</name>
    <dbReference type="NCBI Taxonomy" id="79782"/>
    <lineage>
        <taxon>Eukaryota</taxon>
        <taxon>Metazoa</taxon>
        <taxon>Ecdysozoa</taxon>
        <taxon>Arthropoda</taxon>
        <taxon>Hexapoda</taxon>
        <taxon>Insecta</taxon>
        <taxon>Pterygota</taxon>
        <taxon>Neoptera</taxon>
        <taxon>Paraneoptera</taxon>
        <taxon>Hemiptera</taxon>
        <taxon>Heteroptera</taxon>
        <taxon>Panheteroptera</taxon>
        <taxon>Cimicomorpha</taxon>
        <taxon>Cimicidae</taxon>
        <taxon>Cimex</taxon>
    </lineage>
</organism>
<proteinExistence type="predicted"/>
<evidence type="ECO:0000313" key="3">
    <source>
        <dbReference type="Proteomes" id="UP000494040"/>
    </source>
</evidence>
<keyword evidence="1" id="KW-1133">Transmembrane helix</keyword>
<protein>
    <submittedName>
        <fullName evidence="2">Uncharacterized protein</fullName>
    </submittedName>
</protein>
<dbReference type="RefSeq" id="XP_024085597.1">
    <property type="nucleotide sequence ID" value="XM_024229829.1"/>
</dbReference>
<dbReference type="GeneID" id="112128056"/>